<evidence type="ECO:0000256" key="5">
    <source>
        <dbReference type="PROSITE-ProRule" id="PRU10007"/>
    </source>
</evidence>
<accession>A0AAD1INU7</accession>
<dbReference type="InterPro" id="IPR016163">
    <property type="entry name" value="Ald_DH_C"/>
</dbReference>
<protein>
    <recommendedName>
        <fullName evidence="3">Aldehyde dehydrogenase</fullName>
    </recommendedName>
</protein>
<dbReference type="Pfam" id="PF00171">
    <property type="entry name" value="Aldedh"/>
    <property type="match status" value="1"/>
</dbReference>
<dbReference type="GO" id="GO:0016620">
    <property type="term" value="F:oxidoreductase activity, acting on the aldehyde or oxo group of donors, NAD or NADP as acceptor"/>
    <property type="evidence" value="ECO:0007669"/>
    <property type="project" value="InterPro"/>
</dbReference>
<dbReference type="InterPro" id="IPR016161">
    <property type="entry name" value="Ald_DH/histidinol_DH"/>
</dbReference>
<feature type="domain" description="Aldehyde dehydrogenase" evidence="7">
    <location>
        <begin position="33"/>
        <end position="483"/>
    </location>
</feature>
<proteinExistence type="inferred from homology"/>
<dbReference type="Proteomes" id="UP000466607">
    <property type="component" value="Chromosome"/>
</dbReference>
<evidence type="ECO:0000256" key="4">
    <source>
        <dbReference type="PIRSR" id="PIRSR036492-1"/>
    </source>
</evidence>
<dbReference type="PANTHER" id="PTHR11699">
    <property type="entry name" value="ALDEHYDE DEHYDROGENASE-RELATED"/>
    <property type="match status" value="1"/>
</dbReference>
<dbReference type="Gene3D" id="3.40.605.10">
    <property type="entry name" value="Aldehyde Dehydrogenase, Chain A, domain 1"/>
    <property type="match status" value="1"/>
</dbReference>
<gene>
    <name evidence="8" type="primary">gabD2</name>
    <name evidence="8" type="ORF">MLIT_35400</name>
</gene>
<dbReference type="Gene3D" id="3.40.309.10">
    <property type="entry name" value="Aldehyde Dehydrogenase, Chain A, domain 2"/>
    <property type="match status" value="1"/>
</dbReference>
<name>A0AAD1INU7_9MYCO</name>
<comment type="similarity">
    <text evidence="1 3 6">Belongs to the aldehyde dehydrogenase family.</text>
</comment>
<evidence type="ECO:0000259" key="7">
    <source>
        <dbReference type="Pfam" id="PF00171"/>
    </source>
</evidence>
<dbReference type="SUPFAM" id="SSF53720">
    <property type="entry name" value="ALDH-like"/>
    <property type="match status" value="1"/>
</dbReference>
<evidence type="ECO:0000256" key="1">
    <source>
        <dbReference type="ARBA" id="ARBA00009986"/>
    </source>
</evidence>
<evidence type="ECO:0000256" key="2">
    <source>
        <dbReference type="ARBA" id="ARBA00023002"/>
    </source>
</evidence>
<evidence type="ECO:0000256" key="6">
    <source>
        <dbReference type="RuleBase" id="RU003345"/>
    </source>
</evidence>
<organism evidence="8 9">
    <name type="scientific">Mycolicibacterium litorale</name>
    <dbReference type="NCBI Taxonomy" id="758802"/>
    <lineage>
        <taxon>Bacteria</taxon>
        <taxon>Bacillati</taxon>
        <taxon>Actinomycetota</taxon>
        <taxon>Actinomycetes</taxon>
        <taxon>Mycobacteriales</taxon>
        <taxon>Mycobacteriaceae</taxon>
        <taxon>Mycolicibacterium</taxon>
    </lineage>
</organism>
<dbReference type="GO" id="GO:0006081">
    <property type="term" value="P:aldehyde metabolic process"/>
    <property type="evidence" value="ECO:0007669"/>
    <property type="project" value="InterPro"/>
</dbReference>
<keyword evidence="2 3" id="KW-0560">Oxidoreductase</keyword>
<evidence type="ECO:0000313" key="8">
    <source>
        <dbReference type="EMBL" id="BBY17948.1"/>
    </source>
</evidence>
<keyword evidence="9" id="KW-1185">Reference proteome</keyword>
<dbReference type="InterPro" id="IPR015590">
    <property type="entry name" value="Aldehyde_DH_dom"/>
</dbReference>
<dbReference type="InterPro" id="IPR016162">
    <property type="entry name" value="Ald_DH_N"/>
</dbReference>
<sequence length="524" mass="56183">MTRVNPDAIWVTEGGYHGPMTATPEVDALDNSTIRNPATGAVAGQVRWTDPADVPRIATGLRAAQKEWEARGPKGRAKVLARYAVWLGDHRAEIEDLLIKETGKSSVDAAQEVPLILMITSYYIRTMEKALAPDTRPAALPFLSIKKIAVHYRPRALVGIIAPWNYPVANALMDAISALAAGCAVLLKPSERTPLTAELLLRGWQDSGAPEVLALAQGAREVSEAVIDNSDFIQFTGSSATGAKVMERAARRLTPVSLELGGKDPMIVLEDADVDLAAHAAVWGAMFNAGQTCVSVERVYVLESVYDQFVDAVVRDVKKLKIGAGEGNDVGALIDDSQVAVTERHVEDAIAKGAKVLTGGKRRNGPGSFYEPTVLVDVDHSMACMTEETFGPTLPIMKVSSVEEAVRLANDSPYGLSAAVFSKDLDRAQAIALQLECGGVNVNDVISNLMCTTAPMGGWKTSGIGARFGGPEGLRKYCRIETVVAPRTNVGAGGNYYNNSPKALKRMNTMMTKLALIRPRRMAK</sequence>
<dbReference type="PIRSF" id="PIRSF036492">
    <property type="entry name" value="ALDH"/>
    <property type="match status" value="1"/>
</dbReference>
<dbReference type="FunFam" id="3.40.309.10:FF:000009">
    <property type="entry name" value="Aldehyde dehydrogenase A"/>
    <property type="match status" value="1"/>
</dbReference>
<dbReference type="AlphaFoldDB" id="A0AAD1INU7"/>
<dbReference type="InterPro" id="IPR012394">
    <property type="entry name" value="Aldehyde_DH_NAD(P)"/>
</dbReference>
<evidence type="ECO:0000256" key="3">
    <source>
        <dbReference type="PIRNR" id="PIRNR036492"/>
    </source>
</evidence>
<evidence type="ECO:0000313" key="9">
    <source>
        <dbReference type="Proteomes" id="UP000466607"/>
    </source>
</evidence>
<feature type="active site" evidence="4">
    <location>
        <position position="293"/>
    </location>
</feature>
<dbReference type="CDD" id="cd07099">
    <property type="entry name" value="ALDH_DDALDH"/>
    <property type="match status" value="1"/>
</dbReference>
<dbReference type="InterPro" id="IPR029510">
    <property type="entry name" value="Ald_DH_CS_GLU"/>
</dbReference>
<feature type="active site" evidence="4 5">
    <location>
        <position position="259"/>
    </location>
</feature>
<reference evidence="8 9" key="1">
    <citation type="journal article" date="2019" name="Emerg. Microbes Infect.">
        <title>Comprehensive subspecies identification of 175 nontuberculous mycobacteria species based on 7547 genomic profiles.</title>
        <authorList>
            <person name="Matsumoto Y."/>
            <person name="Kinjo T."/>
            <person name="Motooka D."/>
            <person name="Nabeya D."/>
            <person name="Jung N."/>
            <person name="Uechi K."/>
            <person name="Horii T."/>
            <person name="Iida T."/>
            <person name="Fujita J."/>
            <person name="Nakamura S."/>
        </authorList>
    </citation>
    <scope>NUCLEOTIDE SEQUENCE [LARGE SCALE GENOMIC DNA]</scope>
    <source>
        <strain evidence="8 9">JCM 17423</strain>
    </source>
</reference>
<dbReference type="PROSITE" id="PS00687">
    <property type="entry name" value="ALDEHYDE_DEHYDR_GLU"/>
    <property type="match status" value="1"/>
</dbReference>
<dbReference type="EMBL" id="AP022586">
    <property type="protein sequence ID" value="BBY17948.1"/>
    <property type="molecule type" value="Genomic_DNA"/>
</dbReference>